<dbReference type="InParanoid" id="A0A165PYC1"/>
<sequence length="314" mass="34951">MSFRAALSRRKPLLVAGAIGVVGALGVHFYRAAGERKYPPLALHDLPRDSAIRTLFEQHGVPTEPTRACTARQPVLVAPFDADADTRTRWAPTVVALSHTMPRAKLERYAIDRLKLEAKPDVHTLLYAAATAYLDALAHRPEVRLGLRRTALPRFADAREAFMHRGTYVWDFNAYGTWSGAVALEVQVTREGTFEPPSAMPSTGGTGSDAAGALLYWRFDRLTSPKVVDFVDKAAAWGYPFRFMVGGWHELIVEDLPGGDRVRITYVLTEVYDLHPLGKIEEDKKIVPKWTLDLHRDYARSMLKGVVAQIESST</sequence>
<proteinExistence type="predicted"/>
<accession>A0A165PYC1</accession>
<keyword evidence="1" id="KW-0812">Transmembrane</keyword>
<reference evidence="2 3" key="1">
    <citation type="journal article" date="2016" name="Mol. Biol. Evol.">
        <title>Comparative Genomics of Early-Diverging Mushroom-Forming Fungi Provides Insights into the Origins of Lignocellulose Decay Capabilities.</title>
        <authorList>
            <person name="Nagy L.G."/>
            <person name="Riley R."/>
            <person name="Tritt A."/>
            <person name="Adam C."/>
            <person name="Daum C."/>
            <person name="Floudas D."/>
            <person name="Sun H."/>
            <person name="Yadav J.S."/>
            <person name="Pangilinan J."/>
            <person name="Larsson K.H."/>
            <person name="Matsuura K."/>
            <person name="Barry K."/>
            <person name="Labutti K."/>
            <person name="Kuo R."/>
            <person name="Ohm R.A."/>
            <person name="Bhattacharya S.S."/>
            <person name="Shirouzu T."/>
            <person name="Yoshinaga Y."/>
            <person name="Martin F.M."/>
            <person name="Grigoriev I.V."/>
            <person name="Hibbett D.S."/>
        </authorList>
    </citation>
    <scope>NUCLEOTIDE SEQUENCE [LARGE SCALE GENOMIC DNA]</scope>
    <source>
        <strain evidence="2 3">HHB12029</strain>
    </source>
</reference>
<evidence type="ECO:0000313" key="3">
    <source>
        <dbReference type="Proteomes" id="UP000077266"/>
    </source>
</evidence>
<feature type="transmembrane region" description="Helical" evidence="1">
    <location>
        <begin position="12"/>
        <end position="30"/>
    </location>
</feature>
<protein>
    <submittedName>
        <fullName evidence="2">Uncharacterized protein</fullName>
    </submittedName>
</protein>
<gene>
    <name evidence="2" type="ORF">EXIGLDRAFT_744348</name>
</gene>
<organism evidence="2 3">
    <name type="scientific">Exidia glandulosa HHB12029</name>
    <dbReference type="NCBI Taxonomy" id="1314781"/>
    <lineage>
        <taxon>Eukaryota</taxon>
        <taxon>Fungi</taxon>
        <taxon>Dikarya</taxon>
        <taxon>Basidiomycota</taxon>
        <taxon>Agaricomycotina</taxon>
        <taxon>Agaricomycetes</taxon>
        <taxon>Auriculariales</taxon>
        <taxon>Exidiaceae</taxon>
        <taxon>Exidia</taxon>
    </lineage>
</organism>
<evidence type="ECO:0000256" key="1">
    <source>
        <dbReference type="SAM" id="Phobius"/>
    </source>
</evidence>
<dbReference type="AlphaFoldDB" id="A0A165PYC1"/>
<keyword evidence="3" id="KW-1185">Reference proteome</keyword>
<keyword evidence="1" id="KW-1133">Transmembrane helix</keyword>
<keyword evidence="1" id="KW-0472">Membrane</keyword>
<dbReference type="Proteomes" id="UP000077266">
    <property type="component" value="Unassembled WGS sequence"/>
</dbReference>
<dbReference type="EMBL" id="KV425886">
    <property type="protein sequence ID" value="KZW02831.1"/>
    <property type="molecule type" value="Genomic_DNA"/>
</dbReference>
<evidence type="ECO:0000313" key="2">
    <source>
        <dbReference type="EMBL" id="KZW02831.1"/>
    </source>
</evidence>
<dbReference type="STRING" id="1314781.A0A165PYC1"/>
<dbReference type="OrthoDB" id="4480078at2759"/>
<name>A0A165PYC1_EXIGL</name>